<evidence type="ECO:0000313" key="2">
    <source>
        <dbReference type="EMBL" id="CUG48042.1"/>
    </source>
</evidence>
<evidence type="ECO:0008006" key="4">
    <source>
        <dbReference type="Google" id="ProtNLM"/>
    </source>
</evidence>
<evidence type="ECO:0000313" key="3">
    <source>
        <dbReference type="Proteomes" id="UP000051952"/>
    </source>
</evidence>
<feature type="chain" id="PRO_5006622019" description="Membrane-associated protein" evidence="1">
    <location>
        <begin position="28"/>
        <end position="1011"/>
    </location>
</feature>
<organism evidence="2 3">
    <name type="scientific">Bodo saltans</name>
    <name type="common">Flagellated protozoan</name>
    <dbReference type="NCBI Taxonomy" id="75058"/>
    <lineage>
        <taxon>Eukaryota</taxon>
        <taxon>Discoba</taxon>
        <taxon>Euglenozoa</taxon>
        <taxon>Kinetoplastea</taxon>
        <taxon>Metakinetoplastina</taxon>
        <taxon>Eubodonida</taxon>
        <taxon>Bodonidae</taxon>
        <taxon>Bodo</taxon>
    </lineage>
</organism>
<keyword evidence="1" id="KW-0732">Signal</keyword>
<keyword evidence="3" id="KW-1185">Reference proteome</keyword>
<dbReference type="AlphaFoldDB" id="A0A0S4J4G3"/>
<dbReference type="VEuPathDB" id="TriTrypDB:BSAL_80030"/>
<evidence type="ECO:0000256" key="1">
    <source>
        <dbReference type="SAM" id="SignalP"/>
    </source>
</evidence>
<feature type="signal peptide" evidence="1">
    <location>
        <begin position="1"/>
        <end position="27"/>
    </location>
</feature>
<protein>
    <recommendedName>
        <fullName evidence="4">Membrane-associated protein</fullName>
    </recommendedName>
</protein>
<proteinExistence type="predicted"/>
<sequence length="1011" mass="106464">MLIKALLLVTWSCCVFIPMMTISSVSSIEIPCINSTSVAANSSITPFPLVSNQSYTLTNCMSDVVFIDIALRSPLFVFENVTVRVTGGTVLQRLSTALSNTSSSAVRNIHVVVEQAHVTGDLFVSSGVSLPLTMLDISSGTTTVQNISVSVADSSLRFGVTTANGAAAVVAPLLFLRPGSTQRFTPSTILSGVTMLVVNSFLSVNVSINGASNNQQNTIVMASLSMTQSGVMELIQATTLNSTFVLIMVSAQPPEPLFYQGTDAAILLIRSDGEARTANVALRGASLSIGAKTNITVRCRVPRKSNDVVAAVTIGNSMQSVEGAEIFMDESLAMIENVCGSNCSFKDASHPRARVVCIAQNTAESNLVLSNIRIVCANSTLMIDTPASALFITVQNNAALRGLLINVSKCSAQASSSNLNIGSFSRTQAVVDVSSSGNATEVYVSVRQLTATFFAESGDCMIASSTVVGALDNISYSRIEVVDVVVTSRTMNGTIFTLYGVLAPITMGTSIVNIAMQSTASLSVGVDLLISVTNATLDVLHATTVPTGPQVLLVVSIASIVNVVRLLTNSTISVANSHIVRSFPSTYSSLAGVVPGVGARYNITAVVNLFDATSAILGINPQLTTFASLMYNKSGGQPPTIVHINVSTRVMKNCTVSYNIAPQSTDCVALVMSPGVSNMCTYTIEDTQPLPLKLPVGSIFGAMGQSRLVNSNITARRVRGLFALMFSSFKPTSFEGPLTTLMFNDISLQYADYGIPMYRYPIGSQDTAFVVDMQERFAGRRHSAVLTITHSLFKGFTSLLMPDSINITSASAPRRRVSPTLLALGCNVWDDVGLPHTRITSDTTVLSYVQYPWSVYNESIACHGLPGTSTVSVSTTVGPLRLAPPLPAVSDLTVSTAYHSTSSAVYASLISVSTGGAVASLERGVGALRLASQCSQSTGNVDAKAIAPPLIDSDVDEPMSYDLSANPLRLQLPVGRDSLQYAAGASVGNAVFSCVIDRNVTATLRHCCSST</sequence>
<gene>
    <name evidence="2" type="ORF">BSAL_80030</name>
</gene>
<dbReference type="Proteomes" id="UP000051952">
    <property type="component" value="Unassembled WGS sequence"/>
</dbReference>
<dbReference type="EMBL" id="CYKH01000831">
    <property type="protein sequence ID" value="CUG48042.1"/>
    <property type="molecule type" value="Genomic_DNA"/>
</dbReference>
<reference evidence="3" key="1">
    <citation type="submission" date="2015-09" db="EMBL/GenBank/DDBJ databases">
        <authorList>
            <consortium name="Pathogen Informatics"/>
        </authorList>
    </citation>
    <scope>NUCLEOTIDE SEQUENCE [LARGE SCALE GENOMIC DNA]</scope>
    <source>
        <strain evidence="3">Lake Konstanz</strain>
    </source>
</reference>
<accession>A0A0S4J4G3</accession>
<name>A0A0S4J4G3_BODSA</name>